<proteinExistence type="predicted"/>
<reference evidence="2 3" key="1">
    <citation type="journal article" date="2012" name="J. Am. Chem. Soc.">
        <title>Bacterial biosynthesis and maturation of the didemnin anti-cancer agents.</title>
        <authorList>
            <person name="Xu Y."/>
            <person name="Kersten R.D."/>
            <person name="Nam S.J."/>
            <person name="Lu L."/>
            <person name="Al-Suwailem A.M."/>
            <person name="Zheng H."/>
            <person name="Fenical W."/>
            <person name="Dorrestein P.C."/>
            <person name="Moore B.S."/>
            <person name="Qian P.Y."/>
        </authorList>
    </citation>
    <scope>NUCLEOTIDE SEQUENCE [LARGE SCALE GENOMIC DNA]</scope>
    <source>
        <strain evidence="2 3">KA081020-065</strain>
    </source>
</reference>
<feature type="compositionally biased region" description="Basic residues" evidence="1">
    <location>
        <begin position="33"/>
        <end position="43"/>
    </location>
</feature>
<dbReference type="Proteomes" id="UP000005258">
    <property type="component" value="Plasmid pTM1"/>
</dbReference>
<feature type="region of interest" description="Disordered" evidence="1">
    <location>
        <begin position="1"/>
        <end position="43"/>
    </location>
</feature>
<gene>
    <name evidence="2" type="ordered locus">TMO_a0040</name>
</gene>
<evidence type="ECO:0000256" key="1">
    <source>
        <dbReference type="SAM" id="MobiDB-lite"/>
    </source>
</evidence>
<evidence type="ECO:0000313" key="3">
    <source>
        <dbReference type="Proteomes" id="UP000005258"/>
    </source>
</evidence>
<accession>I3TRQ5</accession>
<sequence>MELQSRPGRYVPQADPQTSAEPEPAPIDFHRGSIIRRRHVRAA</sequence>
<geneLocation type="plasmid" evidence="2 3">
    <name>pTM1</name>
</geneLocation>
<evidence type="ECO:0000313" key="2">
    <source>
        <dbReference type="EMBL" id="AFK55443.1"/>
    </source>
</evidence>
<keyword evidence="2" id="KW-0614">Plasmid</keyword>
<dbReference type="HOGENOM" id="CLU_3240877_0_0_5"/>
<protein>
    <submittedName>
        <fullName evidence="2">Uncharacterized protein</fullName>
    </submittedName>
</protein>
<dbReference type="KEGG" id="tmo:TMO_a0040"/>
<dbReference type="EMBL" id="CP003237">
    <property type="protein sequence ID" value="AFK55443.1"/>
    <property type="molecule type" value="Genomic_DNA"/>
</dbReference>
<keyword evidence="3" id="KW-1185">Reference proteome</keyword>
<name>I3TRQ5_TISMK</name>
<organism evidence="2 3">
    <name type="scientific">Tistrella mobilis (strain KA081020-065)</name>
    <dbReference type="NCBI Taxonomy" id="1110502"/>
    <lineage>
        <taxon>Bacteria</taxon>
        <taxon>Pseudomonadati</taxon>
        <taxon>Pseudomonadota</taxon>
        <taxon>Alphaproteobacteria</taxon>
        <taxon>Geminicoccales</taxon>
        <taxon>Geminicoccaceae</taxon>
        <taxon>Tistrella</taxon>
    </lineage>
</organism>
<dbReference type="AlphaFoldDB" id="I3TRQ5"/>